<organism evidence="1 2">
    <name type="scientific">Marinobacter iranensis</name>
    <dbReference type="NCBI Taxonomy" id="2962607"/>
    <lineage>
        <taxon>Bacteria</taxon>
        <taxon>Pseudomonadati</taxon>
        <taxon>Pseudomonadota</taxon>
        <taxon>Gammaproteobacteria</taxon>
        <taxon>Pseudomonadales</taxon>
        <taxon>Marinobacteraceae</taxon>
        <taxon>Marinobacter</taxon>
    </lineage>
</organism>
<proteinExistence type="predicted"/>
<sequence>KAEQDNFQEANKLLDNAEALQPSLKPQLDRFRGQIARVHALASQAIALGQRDDDAGAKAKLAEMDPLIIDLSAQMAKFND</sequence>
<name>A0ABT5YHB2_9GAMM</name>
<reference evidence="1" key="1">
    <citation type="submission" date="2022-07" db="EMBL/GenBank/DDBJ databases">
        <title>Marinobacter iranensis a new bacterium isolate from a hipersaline lake in Iran.</title>
        <authorList>
            <person name="Mohammad A.M.A."/>
            <person name="Cristina S.-P."/>
            <person name="Antonio V."/>
        </authorList>
    </citation>
    <scope>NUCLEOTIDE SEQUENCE</scope>
    <source>
        <strain evidence="1">71-i</strain>
    </source>
</reference>
<feature type="non-terminal residue" evidence="1">
    <location>
        <position position="80"/>
    </location>
</feature>
<evidence type="ECO:0000313" key="1">
    <source>
        <dbReference type="EMBL" id="MDF0753054.1"/>
    </source>
</evidence>
<dbReference type="Proteomes" id="UP001143391">
    <property type="component" value="Unassembled WGS sequence"/>
</dbReference>
<accession>A0ABT5YHB2</accession>
<dbReference type="RefSeq" id="WP_275710888.1">
    <property type="nucleotide sequence ID" value="NZ_JANCMW010000376.1"/>
</dbReference>
<comment type="caution">
    <text evidence="1">The sequence shown here is derived from an EMBL/GenBank/DDBJ whole genome shotgun (WGS) entry which is preliminary data.</text>
</comment>
<evidence type="ECO:0000313" key="2">
    <source>
        <dbReference type="Proteomes" id="UP001143391"/>
    </source>
</evidence>
<dbReference type="EMBL" id="JANCMW010000376">
    <property type="protein sequence ID" value="MDF0753054.1"/>
    <property type="molecule type" value="Genomic_DNA"/>
</dbReference>
<gene>
    <name evidence="1" type="ORF">NLU14_22765</name>
</gene>
<keyword evidence="2" id="KW-1185">Reference proteome</keyword>
<feature type="non-terminal residue" evidence="1">
    <location>
        <position position="1"/>
    </location>
</feature>
<protein>
    <submittedName>
        <fullName evidence="1">Uncharacterized protein</fullName>
    </submittedName>
</protein>